<dbReference type="NCBIfam" id="TIGR00239">
    <property type="entry name" value="2oxo_dh_E1"/>
    <property type="match status" value="1"/>
</dbReference>
<evidence type="ECO:0000313" key="8">
    <source>
        <dbReference type="Proteomes" id="UP000275408"/>
    </source>
</evidence>
<dbReference type="Pfam" id="PF00676">
    <property type="entry name" value="E1_dh"/>
    <property type="match status" value="1"/>
</dbReference>
<comment type="cofactor">
    <cofactor evidence="1">
        <name>thiamine diphosphate</name>
        <dbReference type="ChEBI" id="CHEBI:58937"/>
    </cofactor>
</comment>
<accession>A0A3M6V5H9</accession>
<feature type="domain" description="Transketolase-like pyrimidine-binding" evidence="6">
    <location>
        <begin position="584"/>
        <end position="787"/>
    </location>
</feature>
<dbReference type="Gene3D" id="3.40.50.11610">
    <property type="entry name" value="Multifunctional 2-oxoglutarate metabolism enzyme, C-terminal domain"/>
    <property type="match status" value="1"/>
</dbReference>
<keyword evidence="4" id="KW-0560">Oxidoreductase</keyword>
<dbReference type="InterPro" id="IPR005475">
    <property type="entry name" value="Transketolase-like_Pyr-bd"/>
</dbReference>
<dbReference type="AlphaFoldDB" id="A0A3M6V5H9"/>
<comment type="caution">
    <text evidence="7">The sequence shown here is derived from an EMBL/GenBank/DDBJ whole genome shotgun (WGS) entry which is preliminary data.</text>
</comment>
<reference evidence="7 8" key="1">
    <citation type="journal article" date="2018" name="Sci. Rep.">
        <title>Comparative analysis of the Pocillopora damicornis genome highlights role of immune system in coral evolution.</title>
        <authorList>
            <person name="Cunning R."/>
            <person name="Bay R.A."/>
            <person name="Gillette P."/>
            <person name="Baker A.C."/>
            <person name="Traylor-Knowles N."/>
        </authorList>
    </citation>
    <scope>NUCLEOTIDE SEQUENCE [LARGE SCALE GENOMIC DNA]</scope>
    <source>
        <strain evidence="7">RSMAS</strain>
        <tissue evidence="7">Whole animal</tissue>
    </source>
</reference>
<dbReference type="SMART" id="SM00861">
    <property type="entry name" value="Transket_pyr"/>
    <property type="match status" value="1"/>
</dbReference>
<organism evidence="7 8">
    <name type="scientific">Pocillopora damicornis</name>
    <name type="common">Cauliflower coral</name>
    <name type="synonym">Millepora damicornis</name>
    <dbReference type="NCBI Taxonomy" id="46731"/>
    <lineage>
        <taxon>Eukaryota</taxon>
        <taxon>Metazoa</taxon>
        <taxon>Cnidaria</taxon>
        <taxon>Anthozoa</taxon>
        <taxon>Hexacorallia</taxon>
        <taxon>Scleractinia</taxon>
        <taxon>Astrocoeniina</taxon>
        <taxon>Pocilloporidae</taxon>
        <taxon>Pocillopora</taxon>
    </lineage>
</organism>
<dbReference type="EMBL" id="RCHS01000076">
    <property type="protein sequence ID" value="RMX61139.1"/>
    <property type="molecule type" value="Genomic_DNA"/>
</dbReference>
<protein>
    <recommendedName>
        <fullName evidence="6">Transketolase-like pyrimidine-binding domain-containing protein</fullName>
    </recommendedName>
</protein>
<gene>
    <name evidence="7" type="ORF">pdam_00016681</name>
</gene>
<dbReference type="NCBIfam" id="NF008907">
    <property type="entry name" value="PRK12270.1"/>
    <property type="match status" value="1"/>
</dbReference>
<dbReference type="GO" id="GO:0030976">
    <property type="term" value="F:thiamine pyrophosphate binding"/>
    <property type="evidence" value="ECO:0007669"/>
    <property type="project" value="InterPro"/>
</dbReference>
<proteinExistence type="inferred from homology"/>
<dbReference type="Proteomes" id="UP000275408">
    <property type="component" value="Unassembled WGS sequence"/>
</dbReference>
<keyword evidence="5" id="KW-0786">Thiamine pyrophosphate</keyword>
<dbReference type="GO" id="GO:0016624">
    <property type="term" value="F:oxidoreductase activity, acting on the aldehyde or oxo group of donors, disulfide as acceptor"/>
    <property type="evidence" value="ECO:0007669"/>
    <property type="project" value="InterPro"/>
</dbReference>
<dbReference type="NCBIfam" id="NF006914">
    <property type="entry name" value="PRK09404.1"/>
    <property type="match status" value="1"/>
</dbReference>
<evidence type="ECO:0000313" key="7">
    <source>
        <dbReference type="EMBL" id="RMX61139.1"/>
    </source>
</evidence>
<dbReference type="Pfam" id="PF16870">
    <property type="entry name" value="OxoGdeHyase_C"/>
    <property type="match status" value="1"/>
</dbReference>
<comment type="similarity">
    <text evidence="2">Belongs to the alpha-ketoglutarate dehydrogenase family.</text>
</comment>
<dbReference type="InterPro" id="IPR042179">
    <property type="entry name" value="KGD_C_sf"/>
</dbReference>
<dbReference type="InterPro" id="IPR031717">
    <property type="entry name" value="ODO-1/KGD_C"/>
</dbReference>
<dbReference type="OMA" id="PAQYYHV"/>
<evidence type="ECO:0000256" key="4">
    <source>
        <dbReference type="ARBA" id="ARBA00023002"/>
    </source>
</evidence>
<dbReference type="PANTHER" id="PTHR23152">
    <property type="entry name" value="2-OXOGLUTARATE DEHYDROGENASE"/>
    <property type="match status" value="1"/>
</dbReference>
<evidence type="ECO:0000256" key="2">
    <source>
        <dbReference type="ARBA" id="ARBA00006936"/>
    </source>
</evidence>
<dbReference type="PIRSF" id="PIRSF000157">
    <property type="entry name" value="Oxoglu_dh_E1"/>
    <property type="match status" value="1"/>
</dbReference>
<dbReference type="Gene3D" id="3.40.50.970">
    <property type="match status" value="1"/>
</dbReference>
<dbReference type="CDD" id="cd02016">
    <property type="entry name" value="TPP_E1_OGDC_like"/>
    <property type="match status" value="1"/>
</dbReference>
<dbReference type="OrthoDB" id="5966088at2759"/>
<keyword evidence="3" id="KW-0809">Transit peptide</keyword>
<dbReference type="InterPro" id="IPR011603">
    <property type="entry name" value="2oxoglutarate_DH_E1"/>
</dbReference>
<dbReference type="Gene3D" id="1.10.287.1150">
    <property type="entry name" value="TPP helical domain"/>
    <property type="match status" value="1"/>
</dbReference>
<keyword evidence="8" id="KW-1185">Reference proteome</keyword>
<dbReference type="Gene3D" id="3.40.50.12470">
    <property type="match status" value="1"/>
</dbReference>
<dbReference type="PANTHER" id="PTHR23152:SF4">
    <property type="entry name" value="2-OXOADIPATE DEHYDROGENASE COMPLEX COMPONENT E1"/>
    <property type="match status" value="1"/>
</dbReference>
<sequence length="936" mass="104891">MWRIIPPVIPLKNLHQVVLRSSVNTVKLYHAKSGCFGYRPAPQIIHAESEEELQNRIKNANILRLVNAYREHGHKFADVNPLKTKNRDFQSVLKNSKEFSLENFGLDNVDVNKYFKLSGLLCYNGQEEATLSEILTHLEKVYCGQLSAEIHHIEDESEKLWLAQLIEKSVLYWTLENESKRQNYLAKLLLKSEAFDNFLAKKFPTVKRYGAEGAESMMAFFDELFLQSSYSKIQELVLGIPHRGRLNLLTGLLKYPTAQLFHKIKGNSELPPGAQGIGDVLSHLYTSVDLEDYDLRVTMLPNPSHLEAVNPVTAGKARGRQLTLKDGCFSNLADSPLGDKVLSVMVHGDASFSAQGIVAETFCLANLPHYSVGGTIHLIVNNQLGFTTPGERGRSSRYSSDVGKMIGCPVLHVNGANPEEVVRACRLAFEYRRKYRKDVIVDMLCYRRWGHNEIDDPSFTQPVMYQEIESRPSVPVLYANSLEQKGVAAIGSEGDSQYTDFLNDQLKRSDNFIPQTSHLEGHWKGFVQASPDKITTWDTGFPLEGLLFVGAKSVETPDSFNIHPHLKKTHAEARIKKLESGAGIDWATAEALAIGSLLHQGYHVRFSGQDVGRGTFSHRHTMLVDQQTDEMFVPLNNMSEQQKGFLEVVNSPLSEEACLGFEYGMSIENPNHLIIWEAQFGDFFNGAQIIIDTFISGGEAKWLLQSGLVMLLPHGYDGAGPEHSSCRVERFLQMTDSREDGVDGDCVNMQIVNPTTPAQYFHLLRQQMVRNFRKPLIVVGPKLLLRLPAAVSTLQEMGPGAHFRPVLGDASVNSASVRRVVFCSGKHYYALAKQREATNSLDTAIIRLESLCPFPAEMIRQELKKFPQAKEFVWSQEEQRNMGAWSFVSPRFENIVGVKLKYSGRRVLAVPAVGIGKLHSQEVTDILSGTFPNKDN</sequence>
<dbReference type="STRING" id="46731.A0A3M6V5H9"/>
<evidence type="ECO:0000259" key="6">
    <source>
        <dbReference type="SMART" id="SM00861"/>
    </source>
</evidence>
<dbReference type="InterPro" id="IPR001017">
    <property type="entry name" value="DH_E1"/>
</dbReference>
<dbReference type="Pfam" id="PF02779">
    <property type="entry name" value="Transket_pyr"/>
    <property type="match status" value="1"/>
</dbReference>
<name>A0A3M6V5H9_POCDA</name>
<evidence type="ECO:0000256" key="5">
    <source>
        <dbReference type="ARBA" id="ARBA00023052"/>
    </source>
</evidence>
<evidence type="ECO:0000256" key="3">
    <source>
        <dbReference type="ARBA" id="ARBA00022946"/>
    </source>
</evidence>
<dbReference type="InterPro" id="IPR029061">
    <property type="entry name" value="THDP-binding"/>
</dbReference>
<dbReference type="SUPFAM" id="SSF52518">
    <property type="entry name" value="Thiamin diphosphate-binding fold (THDP-binding)"/>
    <property type="match status" value="2"/>
</dbReference>
<evidence type="ECO:0000256" key="1">
    <source>
        <dbReference type="ARBA" id="ARBA00001964"/>
    </source>
</evidence>